<keyword evidence="5" id="KW-0812">Transmembrane</keyword>
<comment type="subcellular location">
    <subcellularLocation>
        <location evidence="1">Cell envelope</location>
    </subcellularLocation>
</comment>
<feature type="transmembrane region" description="Helical" evidence="5">
    <location>
        <begin position="36"/>
        <end position="55"/>
    </location>
</feature>
<sequence length="413" mass="44198">MSEQSEKRHANIGIHGSQHHHAAHPHRGPILRRARLISLGVLICLGLGGVATFALRANHAHALEQATAEHSKLYVTTVNAKPASGKGELTLPGTLQGIIEAPIYSRSSGYVLRWNKDIGARVAKGDVLAEIDTPEIDQQLAQAIAARDQAASSLDLAKTSAERWEALRKKDAVTQQELNERSSAFTQAKANLAAANANVLRLQRQEQFKRIIAPFSGVITRRNVEVGDLIDAGNGGAAKALFSLAQVDTLRVYVYVPQAYAQRIKAGDTVSISQKELSGQIFHGTVARTAGAIDVATRTMQLEINLPNKDNTLLAGAYVEVALPVGGTSNILTVPSNVILFRPEGTRVAIVDAKGTIQLRTVKIGHDLGNKLEILDGISVNDKLVLNPADSLADKDTVIVLPAKPEEEKKAAA</sequence>
<dbReference type="GO" id="GO:1990281">
    <property type="term" value="C:efflux pump complex"/>
    <property type="evidence" value="ECO:0007669"/>
    <property type="project" value="TreeGrafter"/>
</dbReference>
<dbReference type="Gene3D" id="2.40.50.100">
    <property type="match status" value="1"/>
</dbReference>
<evidence type="ECO:0000256" key="3">
    <source>
        <dbReference type="ARBA" id="ARBA00022448"/>
    </source>
</evidence>
<keyword evidence="3" id="KW-0813">Transport</keyword>
<keyword evidence="10" id="KW-1185">Reference proteome</keyword>
<keyword evidence="5" id="KW-0472">Membrane</keyword>
<accession>A0A923HLL5</accession>
<evidence type="ECO:0000256" key="2">
    <source>
        <dbReference type="ARBA" id="ARBA00009477"/>
    </source>
</evidence>
<dbReference type="Pfam" id="PF25917">
    <property type="entry name" value="BSH_RND"/>
    <property type="match status" value="1"/>
</dbReference>
<feature type="domain" description="Multidrug resistance protein MdtA-like C-terminal permuted SH3" evidence="8">
    <location>
        <begin position="330"/>
        <end position="387"/>
    </location>
</feature>
<feature type="compositionally biased region" description="Basic residues" evidence="4">
    <location>
        <begin position="17"/>
        <end position="26"/>
    </location>
</feature>
<keyword evidence="5" id="KW-1133">Transmembrane helix</keyword>
<evidence type="ECO:0000259" key="6">
    <source>
        <dbReference type="Pfam" id="PF25917"/>
    </source>
</evidence>
<reference evidence="9" key="1">
    <citation type="submission" date="2020-08" db="EMBL/GenBank/DDBJ databases">
        <title>Novel species isolated from subtropical streams in China.</title>
        <authorList>
            <person name="Lu H."/>
        </authorList>
    </citation>
    <scope>NUCLEOTIDE SEQUENCE</scope>
    <source>
        <strain evidence="9">KACC 12607</strain>
    </source>
</reference>
<proteinExistence type="inferred from homology"/>
<dbReference type="InterPro" id="IPR058792">
    <property type="entry name" value="Beta-barrel_RND_2"/>
</dbReference>
<dbReference type="RefSeq" id="WP_186911815.1">
    <property type="nucleotide sequence ID" value="NZ_JACOFV010000005.1"/>
</dbReference>
<name>A0A923HLL5_9BURK</name>
<feature type="region of interest" description="Disordered" evidence="4">
    <location>
        <begin position="1"/>
        <end position="26"/>
    </location>
</feature>
<dbReference type="AlphaFoldDB" id="A0A923HLL5"/>
<dbReference type="PANTHER" id="PTHR30469">
    <property type="entry name" value="MULTIDRUG RESISTANCE PROTEIN MDTA"/>
    <property type="match status" value="1"/>
</dbReference>
<evidence type="ECO:0000256" key="1">
    <source>
        <dbReference type="ARBA" id="ARBA00004196"/>
    </source>
</evidence>
<evidence type="ECO:0000313" key="9">
    <source>
        <dbReference type="EMBL" id="MBC3861891.1"/>
    </source>
</evidence>
<dbReference type="Pfam" id="PF25954">
    <property type="entry name" value="Beta-barrel_RND_2"/>
    <property type="match status" value="1"/>
</dbReference>
<evidence type="ECO:0000256" key="4">
    <source>
        <dbReference type="SAM" id="MobiDB-lite"/>
    </source>
</evidence>
<dbReference type="Pfam" id="PF25967">
    <property type="entry name" value="RND-MFP_C"/>
    <property type="match status" value="1"/>
</dbReference>
<comment type="caution">
    <text evidence="9">The sequence shown here is derived from an EMBL/GenBank/DDBJ whole genome shotgun (WGS) entry which is preliminary data.</text>
</comment>
<dbReference type="EMBL" id="JACOFV010000005">
    <property type="protein sequence ID" value="MBC3861891.1"/>
    <property type="molecule type" value="Genomic_DNA"/>
</dbReference>
<protein>
    <submittedName>
        <fullName evidence="9">Efflux RND transporter periplasmic adaptor subunit</fullName>
    </submittedName>
</protein>
<dbReference type="Gene3D" id="1.10.287.470">
    <property type="entry name" value="Helix hairpin bin"/>
    <property type="match status" value="1"/>
</dbReference>
<evidence type="ECO:0000259" key="8">
    <source>
        <dbReference type="Pfam" id="PF25967"/>
    </source>
</evidence>
<feature type="domain" description="CusB-like beta-barrel" evidence="7">
    <location>
        <begin position="254"/>
        <end position="323"/>
    </location>
</feature>
<organism evidence="9 10">
    <name type="scientific">Undibacterium jejuense</name>
    <dbReference type="NCBI Taxonomy" id="1344949"/>
    <lineage>
        <taxon>Bacteria</taxon>
        <taxon>Pseudomonadati</taxon>
        <taxon>Pseudomonadota</taxon>
        <taxon>Betaproteobacteria</taxon>
        <taxon>Burkholderiales</taxon>
        <taxon>Oxalobacteraceae</taxon>
        <taxon>Undibacterium</taxon>
    </lineage>
</organism>
<gene>
    <name evidence="9" type="ORF">H8K32_07250</name>
</gene>
<dbReference type="InterPro" id="IPR058627">
    <property type="entry name" value="MdtA-like_C"/>
</dbReference>
<evidence type="ECO:0000313" key="10">
    <source>
        <dbReference type="Proteomes" id="UP000634011"/>
    </source>
</evidence>
<comment type="similarity">
    <text evidence="2">Belongs to the membrane fusion protein (MFP) (TC 8.A.1) family.</text>
</comment>
<feature type="domain" description="Multidrug resistance protein MdtA-like barrel-sandwich hybrid" evidence="6">
    <location>
        <begin position="102"/>
        <end position="234"/>
    </location>
</feature>
<dbReference type="Proteomes" id="UP000634011">
    <property type="component" value="Unassembled WGS sequence"/>
</dbReference>
<dbReference type="PANTHER" id="PTHR30469:SF37">
    <property type="entry name" value="RAGD PROTEIN"/>
    <property type="match status" value="1"/>
</dbReference>
<evidence type="ECO:0000256" key="5">
    <source>
        <dbReference type="SAM" id="Phobius"/>
    </source>
</evidence>
<dbReference type="GO" id="GO:0015562">
    <property type="term" value="F:efflux transmembrane transporter activity"/>
    <property type="evidence" value="ECO:0007669"/>
    <property type="project" value="TreeGrafter"/>
</dbReference>
<dbReference type="SUPFAM" id="SSF111369">
    <property type="entry name" value="HlyD-like secretion proteins"/>
    <property type="match status" value="1"/>
</dbReference>
<dbReference type="Gene3D" id="2.40.420.20">
    <property type="match status" value="1"/>
</dbReference>
<dbReference type="InterPro" id="IPR006143">
    <property type="entry name" value="RND_pump_MFP"/>
</dbReference>
<evidence type="ECO:0000259" key="7">
    <source>
        <dbReference type="Pfam" id="PF25954"/>
    </source>
</evidence>
<dbReference type="NCBIfam" id="TIGR01730">
    <property type="entry name" value="RND_mfp"/>
    <property type="match status" value="1"/>
</dbReference>
<dbReference type="Gene3D" id="2.40.30.170">
    <property type="match status" value="1"/>
</dbReference>
<dbReference type="InterPro" id="IPR058625">
    <property type="entry name" value="MdtA-like_BSH"/>
</dbReference>